<evidence type="ECO:0000256" key="2">
    <source>
        <dbReference type="ARBA" id="ARBA00022729"/>
    </source>
</evidence>
<evidence type="ECO:0000313" key="9">
    <source>
        <dbReference type="Proteomes" id="UP000298860"/>
    </source>
</evidence>
<dbReference type="InterPro" id="IPR041233">
    <property type="entry name" value="Melibiase_C"/>
</dbReference>
<keyword evidence="3 5" id="KW-0378">Hydrolase</keyword>
<feature type="chain" id="PRO_5038398987" description="Alpha-galactosidase" evidence="6">
    <location>
        <begin position="32"/>
        <end position="431"/>
    </location>
</feature>
<evidence type="ECO:0000256" key="5">
    <source>
        <dbReference type="RuleBase" id="RU361168"/>
    </source>
</evidence>
<evidence type="ECO:0000313" key="8">
    <source>
        <dbReference type="EMBL" id="GDY28423.1"/>
    </source>
</evidence>
<keyword evidence="4 5" id="KW-0326">Glycosidase</keyword>
<feature type="signal peptide" evidence="6">
    <location>
        <begin position="1"/>
        <end position="31"/>
    </location>
</feature>
<dbReference type="PANTHER" id="PTHR11452">
    <property type="entry name" value="ALPHA-GALACTOSIDASE/ALPHA-N-ACETYLGALACTOSAMINIDASE"/>
    <property type="match status" value="1"/>
</dbReference>
<dbReference type="Pfam" id="PF17801">
    <property type="entry name" value="Melibiase_C"/>
    <property type="match status" value="1"/>
</dbReference>
<keyword evidence="5" id="KW-1015">Disulfide bond</keyword>
<protein>
    <recommendedName>
        <fullName evidence="5">Alpha-galactosidase</fullName>
        <ecNumber evidence="5">3.2.1.22</ecNumber>
    </recommendedName>
    <alternativeName>
        <fullName evidence="5">Melibiase</fullName>
    </alternativeName>
</protein>
<keyword evidence="2 6" id="KW-0732">Signal</keyword>
<dbReference type="PANTHER" id="PTHR11452:SF75">
    <property type="entry name" value="ALPHA-GALACTOSIDASE MEL1"/>
    <property type="match status" value="1"/>
</dbReference>
<dbReference type="SUPFAM" id="SSF51011">
    <property type="entry name" value="Glycosyl hydrolase domain"/>
    <property type="match status" value="1"/>
</dbReference>
<gene>
    <name evidence="8" type="ORF">GTS_00560</name>
</gene>
<evidence type="ECO:0000256" key="6">
    <source>
        <dbReference type="SAM" id="SignalP"/>
    </source>
</evidence>
<proteinExistence type="inferred from homology"/>
<comment type="catalytic activity">
    <reaction evidence="5">
        <text>Hydrolysis of terminal, non-reducing alpha-D-galactose residues in alpha-D-galactosides, including galactose oligosaccharides, galactomannans and galactolipids.</text>
        <dbReference type="EC" id="3.2.1.22"/>
    </reaction>
</comment>
<feature type="domain" description="Alpha galactosidase C-terminal" evidence="7">
    <location>
        <begin position="354"/>
        <end position="426"/>
    </location>
</feature>
<evidence type="ECO:0000256" key="3">
    <source>
        <dbReference type="ARBA" id="ARBA00022801"/>
    </source>
</evidence>
<dbReference type="Gene3D" id="2.60.40.1180">
    <property type="entry name" value="Golgi alpha-mannosidase II"/>
    <property type="match status" value="1"/>
</dbReference>
<organism evidence="8 9">
    <name type="scientific">Gandjariella thermophila</name>
    <dbReference type="NCBI Taxonomy" id="1931992"/>
    <lineage>
        <taxon>Bacteria</taxon>
        <taxon>Bacillati</taxon>
        <taxon>Actinomycetota</taxon>
        <taxon>Actinomycetes</taxon>
        <taxon>Pseudonocardiales</taxon>
        <taxon>Pseudonocardiaceae</taxon>
        <taxon>Gandjariella</taxon>
    </lineage>
</organism>
<keyword evidence="9" id="KW-1185">Reference proteome</keyword>
<dbReference type="EMBL" id="BJFL01000001">
    <property type="protein sequence ID" value="GDY28423.1"/>
    <property type="molecule type" value="Genomic_DNA"/>
</dbReference>
<reference evidence="9" key="1">
    <citation type="submission" date="2019-04" db="EMBL/GenBank/DDBJ databases">
        <title>Draft genome sequence of Pseudonocardiaceae bacterium SL3-2-4.</title>
        <authorList>
            <person name="Ningsih F."/>
            <person name="Yokota A."/>
            <person name="Sakai Y."/>
            <person name="Nanatani K."/>
            <person name="Yabe S."/>
            <person name="Oetari A."/>
            <person name="Sjamsuridzal W."/>
        </authorList>
    </citation>
    <scope>NUCLEOTIDE SEQUENCE [LARGE SCALE GENOMIC DNA]</scope>
    <source>
        <strain evidence="9">SL3-2-4</strain>
    </source>
</reference>
<dbReference type="Proteomes" id="UP000298860">
    <property type="component" value="Unassembled WGS sequence"/>
</dbReference>
<sequence>MHRVRVATAVLTGRLLLVAVLLLVLAGAAAAVPQGPDDSPAAMGRDGLAATPPMGWNSWNAFGCDIDEAKIRGVADALVASGMRDAGYRYLVVDDCWFDPRRGPDGQLRAAPDRFPGGIPALVRYVHERGLRFGIYLSPATRTCAQYAGDYPGATGSRGHEVQDAGTIAAWGADYLKYDWCSPSGDLGDLVAGFRLMRDALRATGRPIVYSINANSHQDANPGETHDWSGLANLSRTTQDITAAWHTGLRGAGCLGISDIIEVNAALAARAGPGHWNDPDMLEIGVPGTEGLPGLTPAEARTHLGMWAMMAAPLIAGNDVRSMDAATRDLLTNRDVIAVDQDRLGRQGRRIRGTDVQVWVRPLVEGVAVAVYNRGDATADMAATTAEVGLPPARGYLVRDAWSGRQWTSTGALTAAVGAHDTALLVVRPLP</sequence>
<dbReference type="Pfam" id="PF16499">
    <property type="entry name" value="Melibiase_2"/>
    <property type="match status" value="1"/>
</dbReference>
<dbReference type="EC" id="3.2.1.22" evidence="5"/>
<evidence type="ECO:0000259" key="7">
    <source>
        <dbReference type="Pfam" id="PF17801"/>
    </source>
</evidence>
<dbReference type="AlphaFoldDB" id="A0A4D4J348"/>
<comment type="caution">
    <text evidence="8">The sequence shown here is derived from an EMBL/GenBank/DDBJ whole genome shotgun (WGS) entry which is preliminary data.</text>
</comment>
<name>A0A4D4J348_9PSEU</name>
<accession>A0A4D4J348</accession>
<comment type="similarity">
    <text evidence="1 5">Belongs to the glycosyl hydrolase 27 family.</text>
</comment>
<dbReference type="SUPFAM" id="SSF51445">
    <property type="entry name" value="(Trans)glycosidases"/>
    <property type="match status" value="1"/>
</dbReference>
<dbReference type="InterPro" id="IPR002241">
    <property type="entry name" value="Glyco_hydro_27"/>
</dbReference>
<dbReference type="InterPro" id="IPR013780">
    <property type="entry name" value="Glyco_hydro_b"/>
</dbReference>
<dbReference type="CDD" id="cd14792">
    <property type="entry name" value="GH27"/>
    <property type="match status" value="1"/>
</dbReference>
<dbReference type="InterPro" id="IPR013785">
    <property type="entry name" value="Aldolase_TIM"/>
</dbReference>
<dbReference type="Gene3D" id="3.20.20.70">
    <property type="entry name" value="Aldolase class I"/>
    <property type="match status" value="1"/>
</dbReference>
<evidence type="ECO:0000256" key="4">
    <source>
        <dbReference type="ARBA" id="ARBA00023295"/>
    </source>
</evidence>
<dbReference type="InterPro" id="IPR017853">
    <property type="entry name" value="GH"/>
</dbReference>
<dbReference type="GO" id="GO:0005975">
    <property type="term" value="P:carbohydrate metabolic process"/>
    <property type="evidence" value="ECO:0007669"/>
    <property type="project" value="InterPro"/>
</dbReference>
<evidence type="ECO:0000256" key="1">
    <source>
        <dbReference type="ARBA" id="ARBA00009743"/>
    </source>
</evidence>
<dbReference type="PRINTS" id="PR00740">
    <property type="entry name" value="GLHYDRLASE27"/>
</dbReference>
<dbReference type="GO" id="GO:0004557">
    <property type="term" value="F:alpha-galactosidase activity"/>
    <property type="evidence" value="ECO:0007669"/>
    <property type="project" value="UniProtKB-EC"/>
</dbReference>